<sequence>MKNFIITIFLIVATREVGGRDSSDREDDQHFEVHIRLKGSSLPYAGRVEVSNDGEVWGTICDEDWSLRDARVICRQLNFSFTEAAVPMAGFGAGSGPIFLKDVKCTGSEQSLLKCKYDGWKSHDVNESCDHSMDAGVVCRPNKEMLSLIALIVVASLLVVSYLLNIWFVYYVCCKRKRKRKRHLTAVQQRALSRKKRSLEGLENLALDSEGCADSSTVVQRESPAVLQRNCIHSARSEIVRSEDVQTGIAASQQEQPQQHVYQRLESCILDPTSQEYLEMLESLPQGSTNQQPALCASGKSSKAAGYQSIAPQASDSKEGEESQYEKLLLRNRFPDEAQASSAEQDANAEIPDYVEIIGDGSLAGNTMVTATSPAATVKVKNPYETLKPTPGPSRHVQGDSAYSALAQDQQSVRAESQEDADYLEPLPQYDQPRLTGKILR</sequence>
<dbReference type="PANTHER" id="PTHR48071:SF28">
    <property type="entry name" value="SRCR DOMAIN-CONTAINING PROTEIN"/>
    <property type="match status" value="1"/>
</dbReference>
<dbReference type="PRINTS" id="PR00258">
    <property type="entry name" value="SPERACTRCPTR"/>
</dbReference>
<feature type="region of interest" description="Disordered" evidence="4">
    <location>
        <begin position="383"/>
        <end position="441"/>
    </location>
</feature>
<dbReference type="Proteomes" id="UP001163046">
    <property type="component" value="Unassembled WGS sequence"/>
</dbReference>
<keyword evidence="5" id="KW-1133">Transmembrane helix</keyword>
<keyword evidence="1 6" id="KW-0732">Signal</keyword>
<feature type="disulfide bond" evidence="3">
    <location>
        <begin position="105"/>
        <end position="115"/>
    </location>
</feature>
<accession>A0A9X0A5U8</accession>
<keyword evidence="9" id="KW-1185">Reference proteome</keyword>
<comment type="caution">
    <text evidence="3">Lacks conserved residue(s) required for the propagation of feature annotation.</text>
</comment>
<feature type="domain" description="SRCR" evidence="7">
    <location>
        <begin position="35"/>
        <end position="140"/>
    </location>
</feature>
<feature type="transmembrane region" description="Helical" evidence="5">
    <location>
        <begin position="148"/>
        <end position="173"/>
    </location>
</feature>
<dbReference type="Pfam" id="PF00530">
    <property type="entry name" value="SRCR"/>
    <property type="match status" value="1"/>
</dbReference>
<keyword evidence="2 3" id="KW-1015">Disulfide bond</keyword>
<evidence type="ECO:0000256" key="3">
    <source>
        <dbReference type="PROSITE-ProRule" id="PRU00196"/>
    </source>
</evidence>
<gene>
    <name evidence="8" type="ORF">OS493_006575</name>
</gene>
<reference evidence="8" key="1">
    <citation type="submission" date="2023-01" db="EMBL/GenBank/DDBJ databases">
        <title>Genome assembly of the deep-sea coral Lophelia pertusa.</title>
        <authorList>
            <person name="Herrera S."/>
            <person name="Cordes E."/>
        </authorList>
    </citation>
    <scope>NUCLEOTIDE SEQUENCE</scope>
    <source>
        <strain evidence="8">USNM1676648</strain>
        <tissue evidence="8">Polyp</tissue>
    </source>
</reference>
<dbReference type="PROSITE" id="PS50287">
    <property type="entry name" value="SRCR_2"/>
    <property type="match status" value="1"/>
</dbReference>
<dbReference type="InterPro" id="IPR036772">
    <property type="entry name" value="SRCR-like_dom_sf"/>
</dbReference>
<proteinExistence type="predicted"/>
<keyword evidence="5" id="KW-0472">Membrane</keyword>
<keyword evidence="5" id="KW-0812">Transmembrane</keyword>
<evidence type="ECO:0000256" key="1">
    <source>
        <dbReference type="ARBA" id="ARBA00022729"/>
    </source>
</evidence>
<feature type="chain" id="PRO_5040990692" description="SRCR domain-containing protein" evidence="6">
    <location>
        <begin position="20"/>
        <end position="441"/>
    </location>
</feature>
<dbReference type="Gene3D" id="3.10.250.10">
    <property type="entry name" value="SRCR-like domain"/>
    <property type="match status" value="1"/>
</dbReference>
<evidence type="ECO:0000256" key="6">
    <source>
        <dbReference type="SAM" id="SignalP"/>
    </source>
</evidence>
<evidence type="ECO:0000313" key="9">
    <source>
        <dbReference type="Proteomes" id="UP001163046"/>
    </source>
</evidence>
<evidence type="ECO:0000256" key="5">
    <source>
        <dbReference type="SAM" id="Phobius"/>
    </source>
</evidence>
<dbReference type="OrthoDB" id="536948at2759"/>
<evidence type="ECO:0000259" key="7">
    <source>
        <dbReference type="PROSITE" id="PS50287"/>
    </source>
</evidence>
<dbReference type="GO" id="GO:0016020">
    <property type="term" value="C:membrane"/>
    <property type="evidence" value="ECO:0007669"/>
    <property type="project" value="InterPro"/>
</dbReference>
<protein>
    <recommendedName>
        <fullName evidence="7">SRCR domain-containing protein</fullName>
    </recommendedName>
</protein>
<evidence type="ECO:0000313" key="8">
    <source>
        <dbReference type="EMBL" id="KAJ7393590.1"/>
    </source>
</evidence>
<dbReference type="SMART" id="SM00202">
    <property type="entry name" value="SR"/>
    <property type="match status" value="1"/>
</dbReference>
<dbReference type="PANTHER" id="PTHR48071">
    <property type="entry name" value="SRCR DOMAIN-CONTAINING PROTEIN"/>
    <property type="match status" value="1"/>
</dbReference>
<feature type="signal peptide" evidence="6">
    <location>
        <begin position="1"/>
        <end position="19"/>
    </location>
</feature>
<evidence type="ECO:0000256" key="2">
    <source>
        <dbReference type="ARBA" id="ARBA00023157"/>
    </source>
</evidence>
<dbReference type="AlphaFoldDB" id="A0A9X0A5U8"/>
<dbReference type="FunFam" id="3.10.250.10:FF:000001">
    <property type="entry name" value="Lysyl oxidase 4 isoform X1"/>
    <property type="match status" value="1"/>
</dbReference>
<dbReference type="EMBL" id="MU825398">
    <property type="protein sequence ID" value="KAJ7393590.1"/>
    <property type="molecule type" value="Genomic_DNA"/>
</dbReference>
<dbReference type="SUPFAM" id="SSF56487">
    <property type="entry name" value="SRCR-like"/>
    <property type="match status" value="1"/>
</dbReference>
<comment type="caution">
    <text evidence="8">The sequence shown here is derived from an EMBL/GenBank/DDBJ whole genome shotgun (WGS) entry which is preliminary data.</text>
</comment>
<organism evidence="8 9">
    <name type="scientific">Desmophyllum pertusum</name>
    <dbReference type="NCBI Taxonomy" id="174260"/>
    <lineage>
        <taxon>Eukaryota</taxon>
        <taxon>Metazoa</taxon>
        <taxon>Cnidaria</taxon>
        <taxon>Anthozoa</taxon>
        <taxon>Hexacorallia</taxon>
        <taxon>Scleractinia</taxon>
        <taxon>Caryophylliina</taxon>
        <taxon>Caryophylliidae</taxon>
        <taxon>Desmophyllum</taxon>
    </lineage>
</organism>
<name>A0A9X0A5U8_9CNID</name>
<dbReference type="InterPro" id="IPR001190">
    <property type="entry name" value="SRCR"/>
</dbReference>
<evidence type="ECO:0000256" key="4">
    <source>
        <dbReference type="SAM" id="MobiDB-lite"/>
    </source>
</evidence>